<dbReference type="Proteomes" id="UP000738325">
    <property type="component" value="Unassembled WGS sequence"/>
</dbReference>
<sequence>MTYNFDNSSFSLDQTGLELSLNDFAFDPAQASQVQQQLQRQQHQQQYLQQHQHQLQQQQQHQQQQQERRQLQNLLLRDDPPQQQQQSNSHATTTYDFRTPSITVEMASAISTSATTTPVFQTHPDHSSNASTNTGGSDSNNNNTVNTLGNNTHHQAGQSLQQQLQHQHQQQQFLLQQQQQRQQQQLQQHQQQQLQRLPQAQVLSQQRQQQQPVHKDGTSQQLLTPAGSEFYSTDYAHYMSPLSIRPETASDATMVMSDQFEDDEPHRSSQMDYLSFSGPSFSALPVQFQHAHPTQQQQIQHQLQQLQQSRSDPSQQQQLQLQHQQQQLPNDLQQQLGGTKHARVDTGSQALNDQRPPLKRRTTAEQASVSGGVHPSVLPRSSASGAGTSGSTGPLRVALPKGSPALRPQVSNSPISPAVLRKQPVSSTSRVKSSSSALSSSSPLAMHFSNSGGSNTNNNGGNSNNISIRPTPSPILISNSQSVVVSQSSPSPHFVSTMNHLSMMPASPAMFALPASSMMPPPRSPMILPSQQTQNLTHTPRQLSISQQPGQAQRQLQQKQGGHQQLSIQKPIQPNRSLPSSSTAALLLPASSGGSSANASLTSATATLSIAPASRTDDKSVNIAVKPTVQDAGVGKVAIAAKSGAASPQSALEPVTPASLMNLSGSESTPTSSPKFTANSKVQSSLGKSSSSSSSTSSGGGNTENSESAKRPSSKSRGNRRQATGGTTTTILAPRTPGTTTTSTLISPMPPPLPGAMGFTTLISPALNPTLQPLHHRGSISAQPLLVSPRAQPILASPSLKPWLPGVSTTEVMARLASKSNYQNILDGDHTALGLSYNTDLHSGIELRRTSHKAAEQKRRDSLKHCFDGLRQMIPNIVDKAPSKVFLLKKSFDYICSLKSELAQRDLYIARLEAQEMYFKEQLQAWMETAIDPEVENANDEQQEQEQERFRKDVRRPDMSSWRIPEERLQEATRKEVEAARMAAEMAQQSAAAVEGTRQGTQPSGNNKEGKGSNAIAKHSNNTNSSNNNINTATEQGTATNDNDGNGQQGGSDSRNQGEDDGDDSDNDYDNDEEDKEGGGPEEAVASTAMSQSFNKPDRPAFASNVNLTPDDTHTPLVEDIGKEQRAQVQEAGAPKLTLSQKGIKSRKARSQSTISGHDEGEEMIDDEDYGKGEEYDDGEEDDGEDQRKDQGEDYEMADASN</sequence>
<dbReference type="EMBL" id="JAAAIP010000030">
    <property type="protein sequence ID" value="KAG0328711.1"/>
    <property type="molecule type" value="Genomic_DNA"/>
</dbReference>
<feature type="compositionally biased region" description="Acidic residues" evidence="3">
    <location>
        <begin position="1160"/>
        <end position="1185"/>
    </location>
</feature>
<feature type="compositionally biased region" description="Basic and acidic residues" evidence="3">
    <location>
        <begin position="946"/>
        <end position="979"/>
    </location>
</feature>
<feature type="compositionally biased region" description="Low complexity" evidence="3">
    <location>
        <begin position="304"/>
        <end position="336"/>
    </location>
</feature>
<organism evidence="5 6">
    <name type="scientific">Dissophora globulifera</name>
    <dbReference type="NCBI Taxonomy" id="979702"/>
    <lineage>
        <taxon>Eukaryota</taxon>
        <taxon>Fungi</taxon>
        <taxon>Fungi incertae sedis</taxon>
        <taxon>Mucoromycota</taxon>
        <taxon>Mortierellomycotina</taxon>
        <taxon>Mortierellomycetes</taxon>
        <taxon>Mortierellales</taxon>
        <taxon>Mortierellaceae</taxon>
        <taxon>Dissophora</taxon>
    </lineage>
</organism>
<comment type="caution">
    <text evidence="5">The sequence shown here is derived from an EMBL/GenBank/DDBJ whole genome shotgun (WGS) entry which is preliminary data.</text>
</comment>
<feature type="compositionally biased region" description="Low complexity" evidence="3">
    <location>
        <begin position="426"/>
        <end position="442"/>
    </location>
</feature>
<feature type="compositionally biased region" description="Low complexity" evidence="3">
    <location>
        <begin position="980"/>
        <end position="995"/>
    </location>
</feature>
<reference evidence="5" key="1">
    <citation type="journal article" date="2020" name="Fungal Divers.">
        <title>Resolving the Mortierellaceae phylogeny through synthesis of multi-gene phylogenetics and phylogenomics.</title>
        <authorList>
            <person name="Vandepol N."/>
            <person name="Liber J."/>
            <person name="Desiro A."/>
            <person name="Na H."/>
            <person name="Kennedy M."/>
            <person name="Barry K."/>
            <person name="Grigoriev I.V."/>
            <person name="Miller A.N."/>
            <person name="O'Donnell K."/>
            <person name="Stajich J.E."/>
            <person name="Bonito G."/>
        </authorList>
    </citation>
    <scope>NUCLEOTIDE SEQUENCE</scope>
    <source>
        <strain evidence="5">REB-010B</strain>
    </source>
</reference>
<keyword evidence="6" id="KW-1185">Reference proteome</keyword>
<feature type="region of interest" description="Disordered" evidence="3">
    <location>
        <begin position="117"/>
        <end position="165"/>
    </location>
</feature>
<feature type="compositionally biased region" description="Low complexity" evidence="3">
    <location>
        <begin position="449"/>
        <end position="465"/>
    </location>
</feature>
<feature type="compositionally biased region" description="Low complexity" evidence="3">
    <location>
        <begin position="724"/>
        <end position="747"/>
    </location>
</feature>
<proteinExistence type="predicted"/>
<dbReference type="SUPFAM" id="SSF47459">
    <property type="entry name" value="HLH, helix-loop-helix DNA-binding domain"/>
    <property type="match status" value="1"/>
</dbReference>
<dbReference type="SMART" id="SM00353">
    <property type="entry name" value="HLH"/>
    <property type="match status" value="1"/>
</dbReference>
<keyword evidence="2" id="KW-0539">Nucleus</keyword>
<dbReference type="GO" id="GO:0090575">
    <property type="term" value="C:RNA polymerase II transcription regulator complex"/>
    <property type="evidence" value="ECO:0007669"/>
    <property type="project" value="TreeGrafter"/>
</dbReference>
<dbReference type="OrthoDB" id="5344169at2759"/>
<feature type="region of interest" description="Disordered" evidence="3">
    <location>
        <begin position="514"/>
        <end position="567"/>
    </location>
</feature>
<dbReference type="PANTHER" id="PTHR10328">
    <property type="entry name" value="PROTEIN MAX MYC-ASSOCIATED FACTOR X"/>
    <property type="match status" value="1"/>
</dbReference>
<feature type="region of interest" description="Disordered" evidence="3">
    <location>
        <begin position="936"/>
        <end position="1202"/>
    </location>
</feature>
<feature type="compositionally biased region" description="Low complexity" evidence="3">
    <location>
        <begin position="1020"/>
        <end position="1034"/>
    </location>
</feature>
<dbReference type="Pfam" id="PF00010">
    <property type="entry name" value="HLH"/>
    <property type="match status" value="1"/>
</dbReference>
<dbReference type="GO" id="GO:0046983">
    <property type="term" value="F:protein dimerization activity"/>
    <property type="evidence" value="ECO:0007669"/>
    <property type="project" value="InterPro"/>
</dbReference>
<feature type="compositionally biased region" description="Low complexity" evidence="3">
    <location>
        <begin position="381"/>
        <end position="393"/>
    </location>
</feature>
<feature type="compositionally biased region" description="Low complexity" evidence="3">
    <location>
        <begin position="684"/>
        <end position="697"/>
    </location>
</feature>
<feature type="compositionally biased region" description="Low complexity" evidence="3">
    <location>
        <begin position="547"/>
        <end position="565"/>
    </location>
</feature>
<feature type="compositionally biased region" description="Polar residues" evidence="3">
    <location>
        <begin position="660"/>
        <end position="683"/>
    </location>
</feature>
<feature type="compositionally biased region" description="Low complexity" evidence="3">
    <location>
        <begin position="127"/>
        <end position="165"/>
    </location>
</feature>
<evidence type="ECO:0000313" key="6">
    <source>
        <dbReference type="Proteomes" id="UP000738325"/>
    </source>
</evidence>
<feature type="region of interest" description="Disordered" evidence="3">
    <location>
        <begin position="304"/>
        <end position="474"/>
    </location>
</feature>
<dbReference type="Gene3D" id="4.10.280.10">
    <property type="entry name" value="Helix-loop-helix DNA-binding domain"/>
    <property type="match status" value="1"/>
</dbReference>
<evidence type="ECO:0000256" key="1">
    <source>
        <dbReference type="ARBA" id="ARBA00023125"/>
    </source>
</evidence>
<feature type="domain" description="BHLH" evidence="4">
    <location>
        <begin position="847"/>
        <end position="898"/>
    </location>
</feature>
<dbReference type="CDD" id="cd11405">
    <property type="entry name" value="bHLHzip_MLXIP_like"/>
    <property type="match status" value="1"/>
</dbReference>
<feature type="compositionally biased region" description="Polar residues" evidence="3">
    <location>
        <begin position="998"/>
        <end position="1007"/>
    </location>
</feature>
<feature type="region of interest" description="Disordered" evidence="3">
    <location>
        <begin position="660"/>
        <end position="757"/>
    </location>
</feature>
<gene>
    <name evidence="5" type="ORF">BGZ99_004793</name>
</gene>
<feature type="compositionally biased region" description="Acidic residues" evidence="3">
    <location>
        <begin position="936"/>
        <end position="945"/>
    </location>
</feature>
<name>A0A9P6RXN1_9FUNG</name>
<feature type="compositionally biased region" description="Acidic residues" evidence="3">
    <location>
        <begin position="1193"/>
        <end position="1202"/>
    </location>
</feature>
<accession>A0A9P6RXN1</accession>
<feature type="compositionally biased region" description="Low complexity" evidence="3">
    <location>
        <begin position="1041"/>
        <end position="1055"/>
    </location>
</feature>
<dbReference type="GO" id="GO:0003700">
    <property type="term" value="F:DNA-binding transcription factor activity"/>
    <property type="evidence" value="ECO:0007669"/>
    <property type="project" value="TreeGrafter"/>
</dbReference>
<evidence type="ECO:0000256" key="3">
    <source>
        <dbReference type="SAM" id="MobiDB-lite"/>
    </source>
</evidence>
<dbReference type="GO" id="GO:0003677">
    <property type="term" value="F:DNA binding"/>
    <property type="evidence" value="ECO:0007669"/>
    <property type="project" value="UniProtKB-KW"/>
</dbReference>
<keyword evidence="1" id="KW-0238">DNA-binding</keyword>
<dbReference type="PANTHER" id="PTHR10328:SF15">
    <property type="entry name" value="BHLH TRANSCRIPTION FACTOR"/>
    <property type="match status" value="1"/>
</dbReference>
<feature type="region of interest" description="Disordered" evidence="3">
    <location>
        <begin position="203"/>
        <end position="224"/>
    </location>
</feature>
<dbReference type="InterPro" id="IPR011598">
    <property type="entry name" value="bHLH_dom"/>
</dbReference>
<feature type="compositionally biased region" description="Polar residues" evidence="3">
    <location>
        <begin position="531"/>
        <end position="546"/>
    </location>
</feature>
<dbReference type="InterPro" id="IPR036638">
    <property type="entry name" value="HLH_DNA-bd_sf"/>
</dbReference>
<feature type="compositionally biased region" description="Low complexity" evidence="3">
    <location>
        <begin position="49"/>
        <end position="65"/>
    </location>
</feature>
<evidence type="ECO:0000256" key="2">
    <source>
        <dbReference type="ARBA" id="ARBA00023242"/>
    </source>
</evidence>
<feature type="region of interest" description="Disordered" evidence="3">
    <location>
        <begin position="49"/>
        <end position="68"/>
    </location>
</feature>
<dbReference type="GO" id="GO:0045944">
    <property type="term" value="P:positive regulation of transcription by RNA polymerase II"/>
    <property type="evidence" value="ECO:0007669"/>
    <property type="project" value="TreeGrafter"/>
</dbReference>
<dbReference type="AlphaFoldDB" id="A0A9P6RXN1"/>
<feature type="compositionally biased region" description="Acidic residues" evidence="3">
    <location>
        <begin position="1059"/>
        <end position="1076"/>
    </location>
</feature>
<evidence type="ECO:0000313" key="5">
    <source>
        <dbReference type="EMBL" id="KAG0328711.1"/>
    </source>
</evidence>
<protein>
    <recommendedName>
        <fullName evidence="4">BHLH domain-containing protein</fullName>
    </recommendedName>
</protein>
<evidence type="ECO:0000259" key="4">
    <source>
        <dbReference type="PROSITE" id="PS50888"/>
    </source>
</evidence>
<dbReference type="PROSITE" id="PS50888">
    <property type="entry name" value="BHLH"/>
    <property type="match status" value="1"/>
</dbReference>